<dbReference type="EMBL" id="JAAGAX010000009">
    <property type="protein sequence ID" value="KAF2302846.1"/>
    <property type="molecule type" value="Genomic_DNA"/>
</dbReference>
<keyword evidence="3" id="KW-0862">Zinc</keyword>
<keyword evidence="2 4" id="KW-0863">Zinc-finger</keyword>
<dbReference type="AlphaFoldDB" id="A0A6A6LS14"/>
<dbReference type="Pfam" id="PF04434">
    <property type="entry name" value="SWIM"/>
    <property type="match status" value="1"/>
</dbReference>
<dbReference type="PROSITE" id="PS50966">
    <property type="entry name" value="ZF_SWIM"/>
    <property type="match status" value="1"/>
</dbReference>
<dbReference type="InterPro" id="IPR006564">
    <property type="entry name" value="Znf_PMZ"/>
</dbReference>
<reference evidence="6 7" key="1">
    <citation type="journal article" date="2020" name="Mol. Plant">
        <title>The Chromosome-Based Rubber Tree Genome Provides New Insights into Spurge Genome Evolution and Rubber Biosynthesis.</title>
        <authorList>
            <person name="Liu J."/>
            <person name="Shi C."/>
            <person name="Shi C.C."/>
            <person name="Li W."/>
            <person name="Zhang Q.J."/>
            <person name="Zhang Y."/>
            <person name="Li K."/>
            <person name="Lu H.F."/>
            <person name="Shi C."/>
            <person name="Zhu S.T."/>
            <person name="Xiao Z.Y."/>
            <person name="Nan H."/>
            <person name="Yue Y."/>
            <person name="Zhu X.G."/>
            <person name="Wu Y."/>
            <person name="Hong X.N."/>
            <person name="Fan G.Y."/>
            <person name="Tong Y."/>
            <person name="Zhang D."/>
            <person name="Mao C.L."/>
            <person name="Liu Y.L."/>
            <person name="Hao S.J."/>
            <person name="Liu W.Q."/>
            <person name="Lv M.Q."/>
            <person name="Zhang H.B."/>
            <person name="Liu Y."/>
            <person name="Hu-Tang G.R."/>
            <person name="Wang J.P."/>
            <person name="Wang J.H."/>
            <person name="Sun Y.H."/>
            <person name="Ni S.B."/>
            <person name="Chen W.B."/>
            <person name="Zhang X.C."/>
            <person name="Jiao Y.N."/>
            <person name="Eichler E.E."/>
            <person name="Li G.H."/>
            <person name="Liu X."/>
            <person name="Gao L.Z."/>
        </authorList>
    </citation>
    <scope>NUCLEOTIDE SEQUENCE [LARGE SCALE GENOMIC DNA]</scope>
    <source>
        <strain evidence="7">cv. GT1</strain>
        <tissue evidence="6">Leaf</tissue>
    </source>
</reference>
<dbReference type="Proteomes" id="UP000467840">
    <property type="component" value="Chromosome 16"/>
</dbReference>
<evidence type="ECO:0000313" key="7">
    <source>
        <dbReference type="Proteomes" id="UP000467840"/>
    </source>
</evidence>
<evidence type="ECO:0000259" key="5">
    <source>
        <dbReference type="PROSITE" id="PS50966"/>
    </source>
</evidence>
<evidence type="ECO:0000256" key="3">
    <source>
        <dbReference type="ARBA" id="ARBA00022833"/>
    </source>
</evidence>
<accession>A0A6A6LS14</accession>
<protein>
    <recommendedName>
        <fullName evidence="5">SWIM-type domain-containing protein</fullName>
    </recommendedName>
</protein>
<gene>
    <name evidence="6" type="ORF">GH714_008948</name>
</gene>
<feature type="domain" description="SWIM-type" evidence="5">
    <location>
        <begin position="139"/>
        <end position="177"/>
    </location>
</feature>
<evidence type="ECO:0000256" key="4">
    <source>
        <dbReference type="PROSITE-ProRule" id="PRU00325"/>
    </source>
</evidence>
<sequence>MPESVVPSFRVLFTGPIEHLVPTTVRGPCLPPLVDKVYASQAVEGNDFEGQNQPRIDCGQMRGYGEENSVKTPNESVEVMGDDENGHHGDYDLVEDKAENVDVELENEAFDDSLIDDIAANEDFMAKDPNKFCEAYIGTMTKVDIVENNICKHCSCKEWDLTGIPCHHVFACVNYMRQDPIDYVDKVYSKDT</sequence>
<dbReference type="GO" id="GO:0008270">
    <property type="term" value="F:zinc ion binding"/>
    <property type="evidence" value="ECO:0007669"/>
    <property type="project" value="UniProtKB-KW"/>
</dbReference>
<evidence type="ECO:0000313" key="6">
    <source>
        <dbReference type="EMBL" id="KAF2302846.1"/>
    </source>
</evidence>
<dbReference type="SMART" id="SM00575">
    <property type="entry name" value="ZnF_PMZ"/>
    <property type="match status" value="1"/>
</dbReference>
<comment type="caution">
    <text evidence="6">The sequence shown here is derived from an EMBL/GenBank/DDBJ whole genome shotgun (WGS) entry which is preliminary data.</text>
</comment>
<keyword evidence="7" id="KW-1185">Reference proteome</keyword>
<proteinExistence type="predicted"/>
<dbReference type="InterPro" id="IPR007527">
    <property type="entry name" value="Znf_SWIM"/>
</dbReference>
<keyword evidence="1" id="KW-0479">Metal-binding</keyword>
<name>A0A6A6LS14_HEVBR</name>
<evidence type="ECO:0000256" key="1">
    <source>
        <dbReference type="ARBA" id="ARBA00022723"/>
    </source>
</evidence>
<organism evidence="6 7">
    <name type="scientific">Hevea brasiliensis</name>
    <name type="common">Para rubber tree</name>
    <name type="synonym">Siphonia brasiliensis</name>
    <dbReference type="NCBI Taxonomy" id="3981"/>
    <lineage>
        <taxon>Eukaryota</taxon>
        <taxon>Viridiplantae</taxon>
        <taxon>Streptophyta</taxon>
        <taxon>Embryophyta</taxon>
        <taxon>Tracheophyta</taxon>
        <taxon>Spermatophyta</taxon>
        <taxon>Magnoliopsida</taxon>
        <taxon>eudicotyledons</taxon>
        <taxon>Gunneridae</taxon>
        <taxon>Pentapetalae</taxon>
        <taxon>rosids</taxon>
        <taxon>fabids</taxon>
        <taxon>Malpighiales</taxon>
        <taxon>Euphorbiaceae</taxon>
        <taxon>Crotonoideae</taxon>
        <taxon>Micrandreae</taxon>
        <taxon>Hevea</taxon>
    </lineage>
</organism>
<evidence type="ECO:0000256" key="2">
    <source>
        <dbReference type="ARBA" id="ARBA00022771"/>
    </source>
</evidence>